<keyword evidence="1" id="KW-0677">Repeat</keyword>
<dbReference type="InterPro" id="IPR050230">
    <property type="entry name" value="CALM/Myosin/TropC-like"/>
</dbReference>
<sequence length="163" mass="18005">MKDYSTALFSNIRELHVVYQTLCKTDDGLLGYREISQMLTAIGVKATASQLQDIINEVVGDEAKIDFNAFVLLMTRRYKQLSFEDEIDELFETIDAGHDNFIDPQDVIALMQSKGITVTPGEAEALLATISDSAKGMNKSEFQSFVKSLGAIVMTAKPEESAQ</sequence>
<dbReference type="EMBL" id="DS113976">
    <property type="protein sequence ID" value="EAX92280.1"/>
    <property type="molecule type" value="Genomic_DNA"/>
</dbReference>
<dbReference type="Proteomes" id="UP000001542">
    <property type="component" value="Unassembled WGS sequence"/>
</dbReference>
<reference evidence="3" key="1">
    <citation type="submission" date="2006-10" db="EMBL/GenBank/DDBJ databases">
        <authorList>
            <person name="Amadeo P."/>
            <person name="Zhao Q."/>
            <person name="Wortman J."/>
            <person name="Fraser-Liggett C."/>
            <person name="Carlton J."/>
        </authorList>
    </citation>
    <scope>NUCLEOTIDE SEQUENCE</scope>
    <source>
        <strain evidence="3">G3</strain>
    </source>
</reference>
<dbReference type="PROSITE" id="PS50222">
    <property type="entry name" value="EF_HAND_2"/>
    <property type="match status" value="1"/>
</dbReference>
<dbReference type="InterPro" id="IPR011992">
    <property type="entry name" value="EF-hand-dom_pair"/>
</dbReference>
<protein>
    <submittedName>
        <fullName evidence="3">EF hand family protein</fullName>
    </submittedName>
</protein>
<organism evidence="3 4">
    <name type="scientific">Trichomonas vaginalis (strain ATCC PRA-98 / G3)</name>
    <dbReference type="NCBI Taxonomy" id="412133"/>
    <lineage>
        <taxon>Eukaryota</taxon>
        <taxon>Metamonada</taxon>
        <taxon>Parabasalia</taxon>
        <taxon>Trichomonadida</taxon>
        <taxon>Trichomonadidae</taxon>
        <taxon>Trichomonas</taxon>
    </lineage>
</organism>
<reference evidence="3" key="2">
    <citation type="journal article" date="2007" name="Science">
        <title>Draft genome sequence of the sexually transmitted pathogen Trichomonas vaginalis.</title>
        <authorList>
            <person name="Carlton J.M."/>
            <person name="Hirt R.P."/>
            <person name="Silva J.C."/>
            <person name="Delcher A.L."/>
            <person name="Schatz M."/>
            <person name="Zhao Q."/>
            <person name="Wortman J.R."/>
            <person name="Bidwell S.L."/>
            <person name="Alsmark U.C.M."/>
            <person name="Besteiro S."/>
            <person name="Sicheritz-Ponten T."/>
            <person name="Noel C.J."/>
            <person name="Dacks J.B."/>
            <person name="Foster P.G."/>
            <person name="Simillion C."/>
            <person name="Van de Peer Y."/>
            <person name="Miranda-Saavedra D."/>
            <person name="Barton G.J."/>
            <person name="Westrop G.D."/>
            <person name="Mueller S."/>
            <person name="Dessi D."/>
            <person name="Fiori P.L."/>
            <person name="Ren Q."/>
            <person name="Paulsen I."/>
            <person name="Zhang H."/>
            <person name="Bastida-Corcuera F.D."/>
            <person name="Simoes-Barbosa A."/>
            <person name="Brown M.T."/>
            <person name="Hayes R.D."/>
            <person name="Mukherjee M."/>
            <person name="Okumura C.Y."/>
            <person name="Schneider R."/>
            <person name="Smith A.J."/>
            <person name="Vanacova S."/>
            <person name="Villalvazo M."/>
            <person name="Haas B.J."/>
            <person name="Pertea M."/>
            <person name="Feldblyum T.V."/>
            <person name="Utterback T.R."/>
            <person name="Shu C.L."/>
            <person name="Osoegawa K."/>
            <person name="de Jong P.J."/>
            <person name="Hrdy I."/>
            <person name="Horvathova L."/>
            <person name="Zubacova Z."/>
            <person name="Dolezal P."/>
            <person name="Malik S.B."/>
            <person name="Logsdon J.M. Jr."/>
            <person name="Henze K."/>
            <person name="Gupta A."/>
            <person name="Wang C.C."/>
            <person name="Dunne R.L."/>
            <person name="Upcroft J.A."/>
            <person name="Upcroft P."/>
            <person name="White O."/>
            <person name="Salzberg S.L."/>
            <person name="Tang P."/>
            <person name="Chiu C.-H."/>
            <person name="Lee Y.-S."/>
            <person name="Embley T.M."/>
            <person name="Coombs G.H."/>
            <person name="Mottram J.C."/>
            <person name="Tachezy J."/>
            <person name="Fraser-Liggett C.M."/>
            <person name="Johnson P.J."/>
        </authorList>
    </citation>
    <scope>NUCLEOTIDE SEQUENCE [LARGE SCALE GENOMIC DNA]</scope>
    <source>
        <strain evidence="3">G3</strain>
    </source>
</reference>
<evidence type="ECO:0000313" key="4">
    <source>
        <dbReference type="Proteomes" id="UP000001542"/>
    </source>
</evidence>
<dbReference type="KEGG" id="tva:4749991"/>
<dbReference type="Gene3D" id="1.10.238.10">
    <property type="entry name" value="EF-hand"/>
    <property type="match status" value="1"/>
</dbReference>
<proteinExistence type="predicted"/>
<dbReference type="SUPFAM" id="SSF47473">
    <property type="entry name" value="EF-hand"/>
    <property type="match status" value="1"/>
</dbReference>
<evidence type="ECO:0000256" key="1">
    <source>
        <dbReference type="ARBA" id="ARBA00022737"/>
    </source>
</evidence>
<dbReference type="FunFam" id="1.10.238.10:FF:000178">
    <property type="entry name" value="Calmodulin-2 A"/>
    <property type="match status" value="1"/>
</dbReference>
<dbReference type="OrthoDB" id="26525at2759"/>
<dbReference type="InParanoid" id="A2FS38"/>
<evidence type="ECO:0000259" key="2">
    <source>
        <dbReference type="PROSITE" id="PS50222"/>
    </source>
</evidence>
<feature type="domain" description="EF-hand" evidence="2">
    <location>
        <begin position="82"/>
        <end position="117"/>
    </location>
</feature>
<keyword evidence="4" id="KW-1185">Reference proteome</keyword>
<dbReference type="GO" id="GO:0005509">
    <property type="term" value="F:calcium ion binding"/>
    <property type="evidence" value="ECO:0007669"/>
    <property type="project" value="InterPro"/>
</dbReference>
<dbReference type="eggNOG" id="KOG0027">
    <property type="taxonomic scope" value="Eukaryota"/>
</dbReference>
<dbReference type="GO" id="GO:0043226">
    <property type="term" value="C:organelle"/>
    <property type="evidence" value="ECO:0007669"/>
    <property type="project" value="UniProtKB-ARBA"/>
</dbReference>
<gene>
    <name evidence="3" type="ORF">TVAG_262720</name>
</gene>
<dbReference type="SMR" id="A2FS38"/>
<dbReference type="VEuPathDB" id="TrichDB:TVAGG3_0333770"/>
<name>A2FS38_TRIV3</name>
<dbReference type="PANTHER" id="PTHR23048">
    <property type="entry name" value="MYOSIN LIGHT CHAIN 1, 3"/>
    <property type="match status" value="1"/>
</dbReference>
<accession>A2FS38</accession>
<dbReference type="PANTHER" id="PTHR23048:SF0">
    <property type="entry name" value="CALMODULIN LIKE 3"/>
    <property type="match status" value="1"/>
</dbReference>
<dbReference type="VEuPathDB" id="TrichDB:TVAG_262720"/>
<dbReference type="RefSeq" id="XP_001305210.1">
    <property type="nucleotide sequence ID" value="XM_001305209.1"/>
</dbReference>
<dbReference type="STRING" id="5722.A2FS38"/>
<dbReference type="InterPro" id="IPR002048">
    <property type="entry name" value="EF_hand_dom"/>
</dbReference>
<evidence type="ECO:0000313" key="3">
    <source>
        <dbReference type="EMBL" id="EAX92280.1"/>
    </source>
</evidence>
<dbReference type="AlphaFoldDB" id="A2FS38"/>